<protein>
    <submittedName>
        <fullName evidence="1">Putative mitochondrial protein</fullName>
    </submittedName>
</protein>
<comment type="caution">
    <text evidence="1">The sequence shown here is derived from an EMBL/GenBank/DDBJ whole genome shotgun (WGS) entry which is preliminary data.</text>
</comment>
<name>A0A438CWW0_VITVI</name>
<dbReference type="PANTHER" id="PTHR46890">
    <property type="entry name" value="NON-LTR RETROLELEMENT REVERSE TRANSCRIPTASE-LIKE PROTEIN-RELATED"/>
    <property type="match status" value="1"/>
</dbReference>
<dbReference type="Proteomes" id="UP000288805">
    <property type="component" value="Unassembled WGS sequence"/>
</dbReference>
<sequence length="289" mass="33636">MEKIGFGKKWVVWMKWCISLASFSMLVNGSPLDFFQSSRGLRQGDPLFPYLFVLVMEALSQLLVKAREGDFIFGFLMSGRGSRLIEVTHLLNADNTIIFWLKVNLDKTEIILVGRIDNLEELVVELGCQIGSLPSYLGGGWTSGVLREGYGVGFRKTIRKNWEVFKTRICFTVGNGRRIKFLIRQVMWQHLAKESFPTLFAITDSKDAWIVDMWEDEGELVHWSPCFSRQFYDWELEMVEDFLRRIQKHAIWCEIEDRMTWSASRNMKFSVKAFYSFLSLGDVEAFQLE</sequence>
<dbReference type="InterPro" id="IPR052343">
    <property type="entry name" value="Retrotransposon-Effector_Assoc"/>
</dbReference>
<gene>
    <name evidence="1" type="primary">AtMg01250_50</name>
    <name evidence="1" type="ORF">CK203_106723</name>
</gene>
<dbReference type="PANTHER" id="PTHR46890:SF1">
    <property type="entry name" value="REVERSE TRANSCRIPTASE DOMAIN-CONTAINING PROTEIN"/>
    <property type="match status" value="1"/>
</dbReference>
<proteinExistence type="predicted"/>
<accession>A0A438CWW0</accession>
<evidence type="ECO:0000313" key="1">
    <source>
        <dbReference type="EMBL" id="RVW27690.1"/>
    </source>
</evidence>
<dbReference type="EMBL" id="QGNW01001943">
    <property type="protein sequence ID" value="RVW27690.1"/>
    <property type="molecule type" value="Genomic_DNA"/>
</dbReference>
<organism evidence="1 2">
    <name type="scientific">Vitis vinifera</name>
    <name type="common">Grape</name>
    <dbReference type="NCBI Taxonomy" id="29760"/>
    <lineage>
        <taxon>Eukaryota</taxon>
        <taxon>Viridiplantae</taxon>
        <taxon>Streptophyta</taxon>
        <taxon>Embryophyta</taxon>
        <taxon>Tracheophyta</taxon>
        <taxon>Spermatophyta</taxon>
        <taxon>Magnoliopsida</taxon>
        <taxon>eudicotyledons</taxon>
        <taxon>Gunneridae</taxon>
        <taxon>Pentapetalae</taxon>
        <taxon>rosids</taxon>
        <taxon>Vitales</taxon>
        <taxon>Vitaceae</taxon>
        <taxon>Viteae</taxon>
        <taxon>Vitis</taxon>
    </lineage>
</organism>
<evidence type="ECO:0000313" key="2">
    <source>
        <dbReference type="Proteomes" id="UP000288805"/>
    </source>
</evidence>
<dbReference type="AlphaFoldDB" id="A0A438CWW0"/>
<reference evidence="1 2" key="1">
    <citation type="journal article" date="2018" name="PLoS Genet.">
        <title>Population sequencing reveals clonal diversity and ancestral inbreeding in the grapevine cultivar Chardonnay.</title>
        <authorList>
            <person name="Roach M.J."/>
            <person name="Johnson D.L."/>
            <person name="Bohlmann J."/>
            <person name="van Vuuren H.J."/>
            <person name="Jones S.J."/>
            <person name="Pretorius I.S."/>
            <person name="Schmidt S.A."/>
            <person name="Borneman A.R."/>
        </authorList>
    </citation>
    <scope>NUCLEOTIDE SEQUENCE [LARGE SCALE GENOMIC DNA]</scope>
    <source>
        <strain evidence="2">cv. Chardonnay</strain>
        <tissue evidence="1">Leaf</tissue>
    </source>
</reference>